<proteinExistence type="predicted"/>
<keyword evidence="1 7" id="KW-0812">Transmembrane</keyword>
<reference evidence="9 10" key="2">
    <citation type="submission" date="2017-04" db="EMBL/GenBank/DDBJ databases">
        <title>CpG methylation of centromeres and impact of large insertions on vertebrate speciation.</title>
        <authorList>
            <person name="Ichikawa K."/>
            <person name="Yoshimura J."/>
            <person name="Morishita S."/>
        </authorList>
    </citation>
    <scope>NUCLEOTIDE SEQUENCE</scope>
    <source>
        <strain evidence="9 10">HNI</strain>
    </source>
</reference>
<evidence type="ECO:0000313" key="9">
    <source>
        <dbReference type="Ensembl" id="ENSORLP00020018371.1"/>
    </source>
</evidence>
<dbReference type="PROSITE" id="PS51469">
    <property type="entry name" value="SUN"/>
    <property type="match status" value="1"/>
</dbReference>
<organism evidence="9 10">
    <name type="scientific">Oryzias latipes</name>
    <name type="common">Japanese rice fish</name>
    <name type="synonym">Japanese killifish</name>
    <dbReference type="NCBI Taxonomy" id="8090"/>
    <lineage>
        <taxon>Eukaryota</taxon>
        <taxon>Metazoa</taxon>
        <taxon>Chordata</taxon>
        <taxon>Craniata</taxon>
        <taxon>Vertebrata</taxon>
        <taxon>Euteleostomi</taxon>
        <taxon>Actinopterygii</taxon>
        <taxon>Neopterygii</taxon>
        <taxon>Teleostei</taxon>
        <taxon>Neoteleostei</taxon>
        <taxon>Acanthomorphata</taxon>
        <taxon>Ovalentaria</taxon>
        <taxon>Atherinomorphae</taxon>
        <taxon>Beloniformes</taxon>
        <taxon>Adrianichthyidae</taxon>
        <taxon>Oryziinae</taxon>
        <taxon>Oryzias</taxon>
    </lineage>
</organism>
<reference evidence="9" key="3">
    <citation type="submission" date="2025-08" db="UniProtKB">
        <authorList>
            <consortium name="Ensembl"/>
        </authorList>
    </citation>
    <scope>IDENTIFICATION</scope>
    <source>
        <strain evidence="9">HNI</strain>
    </source>
</reference>
<feature type="region of interest" description="Disordered" evidence="6">
    <location>
        <begin position="78"/>
        <end position="120"/>
    </location>
</feature>
<accession>A0A3P9LCD7</accession>
<keyword evidence="4 7" id="KW-0472">Membrane</keyword>
<keyword evidence="3" id="KW-0175">Coiled coil</keyword>
<feature type="region of interest" description="Disordered" evidence="6">
    <location>
        <begin position="1"/>
        <end position="25"/>
    </location>
</feature>
<name>A0A3P9LCD7_ORYLA</name>
<feature type="compositionally biased region" description="Low complexity" evidence="6">
    <location>
        <begin position="107"/>
        <end position="120"/>
    </location>
</feature>
<feature type="transmembrane region" description="Helical" evidence="7">
    <location>
        <begin position="409"/>
        <end position="426"/>
    </location>
</feature>
<evidence type="ECO:0000256" key="7">
    <source>
        <dbReference type="SAM" id="Phobius"/>
    </source>
</evidence>
<evidence type="ECO:0000259" key="8">
    <source>
        <dbReference type="PROSITE" id="PS51469"/>
    </source>
</evidence>
<dbReference type="PANTHER" id="PTHR12911">
    <property type="entry name" value="SAD1/UNC-84-LIKE PROTEIN-RELATED"/>
    <property type="match status" value="1"/>
</dbReference>
<dbReference type="FunFam" id="2.60.120.260:FF:000009">
    <property type="entry name" value="SUN domain-containing protein 1 isoform X1"/>
    <property type="match status" value="1"/>
</dbReference>
<dbReference type="Ensembl" id="ENSORLT00020027186.1">
    <property type="protein sequence ID" value="ENSORLP00020018371.1"/>
    <property type="gene ID" value="ENSORLG00020019407.1"/>
</dbReference>
<feature type="compositionally biased region" description="Polar residues" evidence="6">
    <location>
        <begin position="12"/>
        <end position="22"/>
    </location>
</feature>
<dbReference type="PANTHER" id="PTHR12911:SF23">
    <property type="entry name" value="SUN DOMAIN-CONTAINING PROTEIN 1"/>
    <property type="match status" value="1"/>
</dbReference>
<dbReference type="AlphaFoldDB" id="A0A3P9LCD7"/>
<evidence type="ECO:0000256" key="5">
    <source>
        <dbReference type="ARBA" id="ARBA00037816"/>
    </source>
</evidence>
<comment type="subcellular location">
    <subcellularLocation>
        <location evidence="5">Nucleus inner membrane</location>
        <topology evidence="5">Single-pass type II membrane protein</topology>
    </subcellularLocation>
</comment>
<evidence type="ECO:0000256" key="3">
    <source>
        <dbReference type="ARBA" id="ARBA00023054"/>
    </source>
</evidence>
<evidence type="ECO:0000256" key="1">
    <source>
        <dbReference type="ARBA" id="ARBA00022692"/>
    </source>
</evidence>
<protein>
    <submittedName>
        <fullName evidence="9">Sad1 and UNC84 domain containing 1</fullName>
    </submittedName>
</protein>
<evidence type="ECO:0000256" key="4">
    <source>
        <dbReference type="ARBA" id="ARBA00023136"/>
    </source>
</evidence>
<dbReference type="GO" id="GO:0005637">
    <property type="term" value="C:nuclear inner membrane"/>
    <property type="evidence" value="ECO:0007669"/>
    <property type="project" value="UniProtKB-SubCell"/>
</dbReference>
<evidence type="ECO:0000256" key="2">
    <source>
        <dbReference type="ARBA" id="ARBA00022989"/>
    </source>
</evidence>
<sequence>MQDEFKQRRNTMDFSQLHTYTPPQCAPENTGYTYSLSSSYSTAALEFEKEHQIAPVYESPRMSRRSLRLQSGATHYGNEGLADHCHNQNSSYNSTSKEMRTLRSRKQQQQSLSSSMSLSLSQVATPRQTLSFSAVSTPIDGSSSRVQESSTEFEASQLTSVYSRSHTRKQTVSTISTTTTVDLCRGQSSAQKSNVNGKASASKSHMALSNGYICNNCSLHAQKTDACMSKSSCQAQEVSTEALSSTSSPFTSVYTRDRSRKNKTAHSSFSGSINVNDQATEDVSHLNLNGSQCNDGTGKHYSAANTVLLTEHSRSKGVVGALWSVLLFTGYCLLLPGYFVVKASSALASGFYSGAKNLLSCLWLLMTTPVKASKGLLWFLGKGWYQLVSLMSLLNIFFLTQCVPRLWKLLWLLLPFLLLLVLWLWGPSTATLFAYLPAINLTEWNLPSAFSFSNFKKIPASVPVTEPPMKQAPVAPVSQATPVLPPSTTLNVDLKRLEDVERQLALLWERVKQEDEQQDQRHQDIFSLYSKLKEQLHMQTNRESLGVWVSSLLEERLSTLREKLEQENTQRTQNEEQQEQRQESQAARLAELELLLKALSGKTEEMQQKQRQYEHWKEEKEKKVVTPAAAAETPVSAGVQQEDHDALLVEVQRLEAELVKIRQELQTVVGCKGKCGQLDTLQETISAQVSSQVRRELQALFFGAGGSEDQQGEVPESLISWLSQRYVSTPDLQAALASLELSILKNVSQQLELSRAQTLTEAESQTQNMVQTITGTVQHTSSSEGLTEEQVKLIVQNALKLFSQDRTGQVDYALESGGGSILSTRCSETYETKTALMSLFGLPLWYFSQSPRVVIQPDVYPGNCWAFKGSQGYLVIRLSLRILPTSFCLEHIPKSLSPTGNITSAPRNFTVFGLDDEYQDKGKLLGHYTYEENGEALQIFPVKEENDKTFQIIEVRVLSNWGHPEYTCLYRFRVHGEPRPE</sequence>
<feature type="compositionally biased region" description="Polar residues" evidence="6">
    <location>
        <begin position="87"/>
        <end position="96"/>
    </location>
</feature>
<reference evidence="9" key="4">
    <citation type="submission" date="2025-09" db="UniProtKB">
        <authorList>
            <consortium name="Ensembl"/>
        </authorList>
    </citation>
    <scope>IDENTIFICATION</scope>
    <source>
        <strain evidence="9">HNI</strain>
    </source>
</reference>
<feature type="compositionally biased region" description="Basic and acidic residues" evidence="6">
    <location>
        <begin position="1"/>
        <end position="11"/>
    </location>
</feature>
<dbReference type="InterPro" id="IPR045119">
    <property type="entry name" value="SUN1-5"/>
</dbReference>
<feature type="region of interest" description="Disordered" evidence="6">
    <location>
        <begin position="565"/>
        <end position="584"/>
    </location>
</feature>
<keyword evidence="2 7" id="KW-1133">Transmembrane helix</keyword>
<reference key="1">
    <citation type="journal article" date="2007" name="Nature">
        <title>The medaka draft genome and insights into vertebrate genome evolution.</title>
        <authorList>
            <person name="Kasahara M."/>
            <person name="Naruse K."/>
            <person name="Sasaki S."/>
            <person name="Nakatani Y."/>
            <person name="Qu W."/>
            <person name="Ahsan B."/>
            <person name="Yamada T."/>
            <person name="Nagayasu Y."/>
            <person name="Doi K."/>
            <person name="Kasai Y."/>
            <person name="Jindo T."/>
            <person name="Kobayashi D."/>
            <person name="Shimada A."/>
            <person name="Toyoda A."/>
            <person name="Kuroki Y."/>
            <person name="Fujiyama A."/>
            <person name="Sasaki T."/>
            <person name="Shimizu A."/>
            <person name="Asakawa S."/>
            <person name="Shimizu N."/>
            <person name="Hashimoto S."/>
            <person name="Yang J."/>
            <person name="Lee Y."/>
            <person name="Matsushima K."/>
            <person name="Sugano S."/>
            <person name="Sakaizumi M."/>
            <person name="Narita T."/>
            <person name="Ohishi K."/>
            <person name="Haga S."/>
            <person name="Ohta F."/>
            <person name="Nomoto H."/>
            <person name="Nogata K."/>
            <person name="Morishita T."/>
            <person name="Endo T."/>
            <person name="Shin-I T."/>
            <person name="Takeda H."/>
            <person name="Morishita S."/>
            <person name="Kohara Y."/>
        </authorList>
    </citation>
    <scope>NUCLEOTIDE SEQUENCE [LARGE SCALE GENOMIC DNA]</scope>
    <source>
        <strain>Hd-rR</strain>
    </source>
</reference>
<dbReference type="InterPro" id="IPR012919">
    <property type="entry name" value="SUN_dom"/>
</dbReference>
<feature type="transmembrane region" description="Helical" evidence="7">
    <location>
        <begin position="383"/>
        <end position="402"/>
    </location>
</feature>
<evidence type="ECO:0000313" key="10">
    <source>
        <dbReference type="Proteomes" id="UP000265180"/>
    </source>
</evidence>
<feature type="domain" description="SUN" evidence="8">
    <location>
        <begin position="818"/>
        <end position="979"/>
    </location>
</feature>
<dbReference type="Pfam" id="PF07738">
    <property type="entry name" value="Sad1_UNC"/>
    <property type="match status" value="1"/>
</dbReference>
<dbReference type="Proteomes" id="UP000265180">
    <property type="component" value="Chromosome 8"/>
</dbReference>
<feature type="transmembrane region" description="Helical" evidence="7">
    <location>
        <begin position="318"/>
        <end position="341"/>
    </location>
</feature>
<dbReference type="Gene3D" id="2.60.120.260">
    <property type="entry name" value="Galactose-binding domain-like"/>
    <property type="match status" value="1"/>
</dbReference>
<evidence type="ECO:0000256" key="6">
    <source>
        <dbReference type="SAM" id="MobiDB-lite"/>
    </source>
</evidence>
<feature type="region of interest" description="Disordered" evidence="6">
    <location>
        <begin position="248"/>
        <end position="270"/>
    </location>
</feature>